<evidence type="ECO:0000313" key="6">
    <source>
        <dbReference type="RefSeq" id="XP_015868728.2"/>
    </source>
</evidence>
<proteinExistence type="inferred from homology"/>
<sequence>MGAQPLAKLPAIDFSKENLKPGTSCWSSTAIDARQALEQYGCSVAKYDKMSPQLHDSIFRELKELFDLPTEIKMKNISDKPYFGYAAGNSATTPHVPSLHESLGIENTTTLEAVQSFTNLMWPAGNHSFCETVLSYTKLVAELEQMVKRMDFESYGAEKYYDSHVGSTTYLLRQIKYRAPEIDESDVGCEIHTDKSFITILHQNEVEGFELKTKDGYWIGFEPSPSSFLVLAGDAFLAWSNDRIHSAAHRVVMKGSRERFSVGVFSYHNGIIEIPVEVVDEQHPLKFKAFEHYGLLNYFYTAPGPKTDSTAKAYCGL</sequence>
<name>A0A6P3YXF4_ZIZJJ</name>
<dbReference type="RefSeq" id="XP_015868728.2">
    <property type="nucleotide sequence ID" value="XM_016013242.4"/>
</dbReference>
<dbReference type="GO" id="GO:0051213">
    <property type="term" value="F:dioxygenase activity"/>
    <property type="evidence" value="ECO:0007669"/>
    <property type="project" value="UniProtKB-KW"/>
</dbReference>
<keyword evidence="3" id="KW-0560">Oxidoreductase</keyword>
<dbReference type="InterPro" id="IPR027443">
    <property type="entry name" value="IPNS-like_sf"/>
</dbReference>
<dbReference type="Pfam" id="PF14226">
    <property type="entry name" value="DIOX_N"/>
    <property type="match status" value="1"/>
</dbReference>
<evidence type="ECO:0000259" key="4">
    <source>
        <dbReference type="PROSITE" id="PS51471"/>
    </source>
</evidence>
<comment type="similarity">
    <text evidence="3">Belongs to the iron/ascorbate-dependent oxidoreductase family.</text>
</comment>
<evidence type="ECO:0000256" key="1">
    <source>
        <dbReference type="ARBA" id="ARBA00022723"/>
    </source>
</evidence>
<dbReference type="InterPro" id="IPR044861">
    <property type="entry name" value="IPNS-like_FE2OG_OXY"/>
</dbReference>
<dbReference type="AlphaFoldDB" id="A0A6P3YXF4"/>
<dbReference type="Pfam" id="PF03171">
    <property type="entry name" value="2OG-FeII_Oxy"/>
    <property type="match status" value="1"/>
</dbReference>
<evidence type="ECO:0000256" key="3">
    <source>
        <dbReference type="RuleBase" id="RU003682"/>
    </source>
</evidence>
<dbReference type="Gene3D" id="2.60.120.330">
    <property type="entry name" value="B-lactam Antibiotic, Isopenicillin N Synthase, Chain"/>
    <property type="match status" value="1"/>
</dbReference>
<feature type="domain" description="Fe2OG dioxygenase" evidence="4">
    <location>
        <begin position="167"/>
        <end position="269"/>
    </location>
</feature>
<dbReference type="GO" id="GO:0046872">
    <property type="term" value="F:metal ion binding"/>
    <property type="evidence" value="ECO:0007669"/>
    <property type="project" value="UniProtKB-KW"/>
</dbReference>
<reference evidence="5" key="1">
    <citation type="submission" date="2025-05" db="UniProtKB">
        <authorList>
            <consortium name="RefSeq"/>
        </authorList>
    </citation>
    <scope>NUCLEOTIDE SEQUENCE [LARGE SCALE GENOMIC DNA]</scope>
</reference>
<evidence type="ECO:0000256" key="2">
    <source>
        <dbReference type="ARBA" id="ARBA00023004"/>
    </source>
</evidence>
<dbReference type="GeneID" id="107406140"/>
<dbReference type="InParanoid" id="A0A6P3YXF4"/>
<evidence type="ECO:0000313" key="5">
    <source>
        <dbReference type="Proteomes" id="UP001652623"/>
    </source>
</evidence>
<keyword evidence="1 3" id="KW-0479">Metal-binding</keyword>
<keyword evidence="5" id="KW-1185">Reference proteome</keyword>
<gene>
    <name evidence="6" type="primary">LOC107406140</name>
</gene>
<accession>A0A6P3YXF4</accession>
<dbReference type="InterPro" id="IPR005123">
    <property type="entry name" value="Oxoglu/Fe-dep_dioxygenase_dom"/>
</dbReference>
<dbReference type="InterPro" id="IPR050231">
    <property type="entry name" value="Iron_ascorbate_oxido_reductase"/>
</dbReference>
<dbReference type="PANTHER" id="PTHR47990">
    <property type="entry name" value="2-OXOGLUTARATE (2OG) AND FE(II)-DEPENDENT OXYGENASE SUPERFAMILY PROTEIN-RELATED"/>
    <property type="match status" value="1"/>
</dbReference>
<dbReference type="KEGG" id="zju:107406140"/>
<dbReference type="InterPro" id="IPR026992">
    <property type="entry name" value="DIOX_N"/>
</dbReference>
<reference evidence="6" key="2">
    <citation type="submission" date="2025-08" db="UniProtKB">
        <authorList>
            <consortium name="RefSeq"/>
        </authorList>
    </citation>
    <scope>IDENTIFICATION</scope>
    <source>
        <tissue evidence="6">Seedling</tissue>
    </source>
</reference>
<dbReference type="Proteomes" id="UP001652623">
    <property type="component" value="Chromosome 1"/>
</dbReference>
<keyword evidence="2 3" id="KW-0408">Iron</keyword>
<dbReference type="SUPFAM" id="SSF51197">
    <property type="entry name" value="Clavaminate synthase-like"/>
    <property type="match status" value="1"/>
</dbReference>
<dbReference type="PROSITE" id="PS51471">
    <property type="entry name" value="FE2OG_OXY"/>
    <property type="match status" value="1"/>
</dbReference>
<protein>
    <submittedName>
        <fullName evidence="6">Deoxypodophyllotoxin synthase</fullName>
    </submittedName>
</protein>
<organism evidence="5 6">
    <name type="scientific">Ziziphus jujuba</name>
    <name type="common">Chinese jujube</name>
    <name type="synonym">Ziziphus sativa</name>
    <dbReference type="NCBI Taxonomy" id="326968"/>
    <lineage>
        <taxon>Eukaryota</taxon>
        <taxon>Viridiplantae</taxon>
        <taxon>Streptophyta</taxon>
        <taxon>Embryophyta</taxon>
        <taxon>Tracheophyta</taxon>
        <taxon>Spermatophyta</taxon>
        <taxon>Magnoliopsida</taxon>
        <taxon>eudicotyledons</taxon>
        <taxon>Gunneridae</taxon>
        <taxon>Pentapetalae</taxon>
        <taxon>rosids</taxon>
        <taxon>fabids</taxon>
        <taxon>Rosales</taxon>
        <taxon>Rhamnaceae</taxon>
        <taxon>Paliureae</taxon>
        <taxon>Ziziphus</taxon>
    </lineage>
</organism>